<evidence type="ECO:0000313" key="3">
    <source>
        <dbReference type="Proteomes" id="UP000193560"/>
    </source>
</evidence>
<organism evidence="2 3">
    <name type="scientific">Absidia repens</name>
    <dbReference type="NCBI Taxonomy" id="90262"/>
    <lineage>
        <taxon>Eukaryota</taxon>
        <taxon>Fungi</taxon>
        <taxon>Fungi incertae sedis</taxon>
        <taxon>Mucoromycota</taxon>
        <taxon>Mucoromycotina</taxon>
        <taxon>Mucoromycetes</taxon>
        <taxon>Mucorales</taxon>
        <taxon>Cunninghamellaceae</taxon>
        <taxon>Absidia</taxon>
    </lineage>
</organism>
<dbReference type="STRING" id="90262.A0A1X2HXL2"/>
<sequence>MQQECRYICQRAANAIISEVGSYRVSTDALHGINQFLDEFLVRLLTHGQSLDLSRIKASVFHLLPSTLGKNAIVEAELEVKTFTETEVIDYDVYEKMRSLGPPFPLSQCLPLLRDRCFEFCTLADKDDQQAWIPQPSTTQDILISPIVAIYVTTVLEHMAEYILTAVAMTAETEETDYVRIKELFLALVDDMQVGLVFQTMDLRDKMEKRSFPHGYISRSSMLPPPTNASFPRNSSNSMNPGNNFLGDIVFDDLELHYDDDDDTSVQHQQQHRQTSLSNYSMASNNRQRPLSMMTNSTSQTSFSASSSNKKAYKVFKNDHHHSTSPLASNLDQPAVYDPDSPTMNFEDLIRSGNTMRVSLTPHRLKSIEVKDQMAEDPAPAKPAWKRRSSSVPRMSTSSSGSSSRPQTPTPTAQRHHRAPSPLVAAPTNEQQQKPKVNTQRSMSPTPSAAPVKTKTTPKPDHRFEQPRDAPKPPSTSSSSSDTTGSNKSIEKSLPTPTSSTSSRQSKHRAPIPVPVPVPVVEPRPAAVKSTLSESPITTTSEHTTACSTSSTRTSTSDAKETALPTPSATTTAPNKTPTPSTVRPPTLRRGSLSNRKSRENLRRQREKEAKAGSDTATSTTSANDATATTTTTKQQKPARSSKSSPSLTEQQQSSSDSLDSLDANATTTLPPPTTTTNAPQRPSSYVAKRASMAGASRRQSLHESYAIDVTVENSDTTSTSTSTSTNNNNNNNNDTTSPSTPPSSTVVARSPSPAAGTVGNTIKQLDKVVQQKSSSSSIQSIATPTTASRKASLASISSTSETSLSLPTQPPALQQKSASRKSAVLDRVLQFERAYSLDDTNTSQQRRASSYIPRRERFMYLQRDPHALEKKPTTPNTSNSNINSTAVVRPGTSATIAAAAARFAAGVSMAIQTEPEVARQAAAAAAPPALMITDDDGKHHHQHSPTIMTPTVDHSDAVSEHGVVDGDEEWFLPDDEWEDVQEQENAVAEWLLGEA</sequence>
<evidence type="ECO:0000313" key="2">
    <source>
        <dbReference type="EMBL" id="ORZ04489.1"/>
    </source>
</evidence>
<proteinExistence type="predicted"/>
<protein>
    <submittedName>
        <fullName evidence="2">Uncharacterized protein</fullName>
    </submittedName>
</protein>
<accession>A0A1X2HXL2</accession>
<dbReference type="PRINTS" id="PR01217">
    <property type="entry name" value="PRICHEXTENSN"/>
</dbReference>
<comment type="caution">
    <text evidence="2">The sequence shown here is derived from an EMBL/GenBank/DDBJ whole genome shotgun (WGS) entry which is preliminary data.</text>
</comment>
<reference evidence="2 3" key="1">
    <citation type="submission" date="2016-07" db="EMBL/GenBank/DDBJ databases">
        <title>Pervasive Adenine N6-methylation of Active Genes in Fungi.</title>
        <authorList>
            <consortium name="DOE Joint Genome Institute"/>
            <person name="Mondo S.J."/>
            <person name="Dannebaum R.O."/>
            <person name="Kuo R.C."/>
            <person name="Labutti K."/>
            <person name="Haridas S."/>
            <person name="Kuo A."/>
            <person name="Salamov A."/>
            <person name="Ahrendt S.R."/>
            <person name="Lipzen A."/>
            <person name="Sullivan W."/>
            <person name="Andreopoulos W.B."/>
            <person name="Clum A."/>
            <person name="Lindquist E."/>
            <person name="Daum C."/>
            <person name="Ramamoorthy G.K."/>
            <person name="Gryganskyi A."/>
            <person name="Culley D."/>
            <person name="Magnuson J.K."/>
            <person name="James T.Y."/>
            <person name="O'Malley M.A."/>
            <person name="Stajich J.E."/>
            <person name="Spatafora J.W."/>
            <person name="Visel A."/>
            <person name="Grigoriev I.V."/>
        </authorList>
    </citation>
    <scope>NUCLEOTIDE SEQUENCE [LARGE SCALE GENOMIC DNA]</scope>
    <source>
        <strain evidence="2 3">NRRL 1336</strain>
    </source>
</reference>
<feature type="compositionally biased region" description="Low complexity" evidence="1">
    <location>
        <begin position="475"/>
        <end position="503"/>
    </location>
</feature>
<feature type="region of interest" description="Disordered" evidence="1">
    <location>
        <begin position="319"/>
        <end position="340"/>
    </location>
</feature>
<dbReference type="OrthoDB" id="5382203at2759"/>
<feature type="compositionally biased region" description="Pro residues" evidence="1">
    <location>
        <begin position="512"/>
        <end position="522"/>
    </location>
</feature>
<dbReference type="GO" id="GO:0046982">
    <property type="term" value="F:protein heterodimerization activity"/>
    <property type="evidence" value="ECO:0007669"/>
    <property type="project" value="InterPro"/>
</dbReference>
<dbReference type="InterPro" id="IPR009072">
    <property type="entry name" value="Histone-fold"/>
</dbReference>
<gene>
    <name evidence="2" type="ORF">BCR42DRAFT_497014</name>
</gene>
<feature type="region of interest" description="Disordered" evidence="1">
    <location>
        <begin position="260"/>
        <end position="282"/>
    </location>
</feature>
<dbReference type="EMBL" id="MCGE01000050">
    <property type="protein sequence ID" value="ORZ04489.1"/>
    <property type="molecule type" value="Genomic_DNA"/>
</dbReference>
<feature type="compositionally biased region" description="Low complexity" evidence="1">
    <location>
        <begin position="768"/>
        <end position="808"/>
    </location>
</feature>
<dbReference type="Gene3D" id="1.10.20.10">
    <property type="entry name" value="Histone, subunit A"/>
    <property type="match status" value="1"/>
</dbReference>
<dbReference type="Proteomes" id="UP000193560">
    <property type="component" value="Unassembled WGS sequence"/>
</dbReference>
<feature type="compositionally biased region" description="Polar residues" evidence="1">
    <location>
        <begin position="266"/>
        <end position="282"/>
    </location>
</feature>
<dbReference type="AlphaFoldDB" id="A0A1X2HXL2"/>
<feature type="compositionally biased region" description="Low complexity" evidence="1">
    <location>
        <begin position="647"/>
        <end position="680"/>
    </location>
</feature>
<name>A0A1X2HXL2_9FUNG</name>
<feature type="compositionally biased region" description="Low complexity" evidence="1">
    <location>
        <begin position="614"/>
        <end position="633"/>
    </location>
</feature>
<feature type="compositionally biased region" description="Low complexity" evidence="1">
    <location>
        <begin position="390"/>
        <end position="412"/>
    </location>
</feature>
<feature type="compositionally biased region" description="Basic and acidic residues" evidence="1">
    <location>
        <begin position="458"/>
        <end position="471"/>
    </location>
</feature>
<feature type="compositionally biased region" description="Polar residues" evidence="1">
    <location>
        <begin position="428"/>
        <end position="447"/>
    </location>
</feature>
<keyword evidence="3" id="KW-1185">Reference proteome</keyword>
<feature type="compositionally biased region" description="Polar residues" evidence="1">
    <location>
        <begin position="228"/>
        <end position="239"/>
    </location>
</feature>
<feature type="compositionally biased region" description="Low complexity" evidence="1">
    <location>
        <begin position="714"/>
        <end position="746"/>
    </location>
</feature>
<feature type="compositionally biased region" description="Polar residues" evidence="1">
    <location>
        <begin position="634"/>
        <end position="646"/>
    </location>
</feature>
<evidence type="ECO:0000256" key="1">
    <source>
        <dbReference type="SAM" id="MobiDB-lite"/>
    </source>
</evidence>
<feature type="compositionally biased region" description="Low complexity" evidence="1">
    <location>
        <begin position="538"/>
        <end position="582"/>
    </location>
</feature>
<feature type="region of interest" description="Disordered" evidence="1">
    <location>
        <begin position="215"/>
        <end position="239"/>
    </location>
</feature>
<feature type="compositionally biased region" description="Basic and acidic residues" evidence="1">
    <location>
        <begin position="597"/>
        <end position="612"/>
    </location>
</feature>
<feature type="region of interest" description="Disordered" evidence="1">
    <location>
        <begin position="369"/>
        <end position="823"/>
    </location>
</feature>